<protein>
    <submittedName>
        <fullName evidence="8">Sulfotransferase family 2 domain-containing protein</fullName>
    </submittedName>
</protein>
<proteinExistence type="predicted"/>
<dbReference type="EMBL" id="JAVRHY010000023">
    <property type="protein sequence ID" value="MDT0619873.1"/>
    <property type="molecule type" value="Genomic_DNA"/>
</dbReference>
<evidence type="ECO:0000256" key="6">
    <source>
        <dbReference type="ARBA" id="ARBA00023136"/>
    </source>
</evidence>
<comment type="subcellular location">
    <subcellularLocation>
        <location evidence="1">Golgi apparatus membrane</location>
        <topology evidence="1">Single-pass type II membrane protein</topology>
    </subcellularLocation>
</comment>
<comment type="caution">
    <text evidence="8">The sequence shown here is derived from an EMBL/GenBank/DDBJ whole genome shotgun (WGS) entry which is preliminary data.</text>
</comment>
<dbReference type="Pfam" id="PF03567">
    <property type="entry name" value="Sulfotransfer_2"/>
    <property type="match status" value="1"/>
</dbReference>
<reference evidence="8 9" key="1">
    <citation type="submission" date="2023-09" db="EMBL/GenBank/DDBJ databases">
        <authorList>
            <person name="Rey-Velasco X."/>
        </authorList>
    </citation>
    <scope>NUCLEOTIDE SEQUENCE [LARGE SCALE GENOMIC DNA]</scope>
    <source>
        <strain evidence="8 9">P385</strain>
    </source>
</reference>
<evidence type="ECO:0000256" key="4">
    <source>
        <dbReference type="ARBA" id="ARBA00022989"/>
    </source>
</evidence>
<evidence type="ECO:0000256" key="5">
    <source>
        <dbReference type="ARBA" id="ARBA00023034"/>
    </source>
</evidence>
<evidence type="ECO:0000256" key="1">
    <source>
        <dbReference type="ARBA" id="ARBA00004323"/>
    </source>
</evidence>
<keyword evidence="2" id="KW-0808">Transferase</keyword>
<dbReference type="PANTHER" id="PTHR12137:SF54">
    <property type="entry name" value="CARBOHYDRATE SULFOTRANSFERASE"/>
    <property type="match status" value="1"/>
</dbReference>
<gene>
    <name evidence="8" type="ORF">RM531_15475</name>
</gene>
<keyword evidence="9" id="KW-1185">Reference proteome</keyword>
<keyword evidence="6" id="KW-0472">Membrane</keyword>
<sequence length="270" mass="30933">MTVLKSDNWRDAALRLAKRTAGRSLYLPTEAPHFQVKVDGEWYVFCAIHKNASSSIRSIVENASALKRAENQSIFNFLFLNHLVRSRKEIERARHVMVFVRHPLDRVVSCFQNKFIQQKGNRTIFADYRAVTKRDPCKSSFEEFVSGYITACFAGKTEVGGRHDRHIYTQRQQLLPVDYDVVKRVDEFDETMERAGLAHLLPGRANATSGKVRVSDAWRLTADELNEHYRKTGETPGKASLLSDELVDQINQLYRADLQAFGHLFDKEVG</sequence>
<evidence type="ECO:0000313" key="9">
    <source>
        <dbReference type="Proteomes" id="UP001259982"/>
    </source>
</evidence>
<evidence type="ECO:0000256" key="3">
    <source>
        <dbReference type="ARBA" id="ARBA00022692"/>
    </source>
</evidence>
<dbReference type="PANTHER" id="PTHR12137">
    <property type="entry name" value="CARBOHYDRATE SULFOTRANSFERASE"/>
    <property type="match status" value="1"/>
</dbReference>
<dbReference type="InterPro" id="IPR018011">
    <property type="entry name" value="Carb_sulfotrans_8-10"/>
</dbReference>
<keyword evidence="7" id="KW-0325">Glycoprotein</keyword>
<accession>A0ABU3BDX2</accession>
<keyword evidence="5" id="KW-0333">Golgi apparatus</keyword>
<dbReference type="InterPro" id="IPR005331">
    <property type="entry name" value="Sulfotransferase"/>
</dbReference>
<evidence type="ECO:0000256" key="2">
    <source>
        <dbReference type="ARBA" id="ARBA00022679"/>
    </source>
</evidence>
<dbReference type="Gene3D" id="3.40.50.300">
    <property type="entry name" value="P-loop containing nucleotide triphosphate hydrolases"/>
    <property type="match status" value="1"/>
</dbReference>
<dbReference type="Proteomes" id="UP001259982">
    <property type="component" value="Unassembled WGS sequence"/>
</dbReference>
<dbReference type="InterPro" id="IPR027417">
    <property type="entry name" value="P-loop_NTPase"/>
</dbReference>
<dbReference type="SUPFAM" id="SSF52540">
    <property type="entry name" value="P-loop containing nucleoside triphosphate hydrolases"/>
    <property type="match status" value="1"/>
</dbReference>
<name>A0ABU3BDX2_9GAMM</name>
<evidence type="ECO:0000256" key="7">
    <source>
        <dbReference type="ARBA" id="ARBA00023180"/>
    </source>
</evidence>
<organism evidence="8 9">
    <name type="scientific">Spectribacter acetivorans</name>
    <dbReference type="NCBI Taxonomy" id="3075603"/>
    <lineage>
        <taxon>Bacteria</taxon>
        <taxon>Pseudomonadati</taxon>
        <taxon>Pseudomonadota</taxon>
        <taxon>Gammaproteobacteria</taxon>
        <taxon>Salinisphaerales</taxon>
        <taxon>Salinisphaeraceae</taxon>
        <taxon>Spectribacter</taxon>
    </lineage>
</organism>
<evidence type="ECO:0000313" key="8">
    <source>
        <dbReference type="EMBL" id="MDT0619873.1"/>
    </source>
</evidence>
<dbReference type="RefSeq" id="WP_311660579.1">
    <property type="nucleotide sequence ID" value="NZ_JAVRHY010000023.1"/>
</dbReference>
<keyword evidence="4" id="KW-1133">Transmembrane helix</keyword>
<keyword evidence="3" id="KW-0812">Transmembrane</keyword>